<evidence type="ECO:0000256" key="2">
    <source>
        <dbReference type="ARBA" id="ARBA00004604"/>
    </source>
</evidence>
<dbReference type="CDD" id="cd11370">
    <property type="entry name" value="RNase_PH_RRP41"/>
    <property type="match status" value="1"/>
</dbReference>
<evidence type="ECO:0000256" key="6">
    <source>
        <dbReference type="ARBA" id="ARBA00063066"/>
    </source>
</evidence>
<evidence type="ECO:0000256" key="1">
    <source>
        <dbReference type="ARBA" id="ARBA00004496"/>
    </source>
</evidence>
<gene>
    <name evidence="10" type="ORF">METBISCDRAFT_16051</name>
</gene>
<dbReference type="PANTHER" id="PTHR11953:SF0">
    <property type="entry name" value="EXOSOME COMPLEX COMPONENT RRP41"/>
    <property type="match status" value="1"/>
</dbReference>
<evidence type="ECO:0000256" key="4">
    <source>
        <dbReference type="ARBA" id="ARBA00022490"/>
    </source>
</evidence>
<keyword evidence="4" id="KW-0963">Cytoplasm</keyword>
<reference evidence="11" key="1">
    <citation type="journal article" date="2018" name="Nat. Microbiol.">
        <title>Leveraging single-cell genomics to expand the fungal tree of life.</title>
        <authorList>
            <person name="Ahrendt S.R."/>
            <person name="Quandt C.A."/>
            <person name="Ciobanu D."/>
            <person name="Clum A."/>
            <person name="Salamov A."/>
            <person name="Andreopoulos B."/>
            <person name="Cheng J.F."/>
            <person name="Woyke T."/>
            <person name="Pelin A."/>
            <person name="Henrissat B."/>
            <person name="Reynolds N.K."/>
            <person name="Benny G.L."/>
            <person name="Smith M.E."/>
            <person name="James T.Y."/>
            <person name="Grigoriev I.V."/>
        </authorList>
    </citation>
    <scope>NUCLEOTIDE SEQUENCE [LARGE SCALE GENOMIC DNA]</scope>
    <source>
        <strain evidence="11">Baker2002</strain>
    </source>
</reference>
<dbReference type="GO" id="GO:0000177">
    <property type="term" value="C:cytoplasmic exosome (RNase complex)"/>
    <property type="evidence" value="ECO:0007669"/>
    <property type="project" value="UniProtKB-ARBA"/>
</dbReference>
<dbReference type="Proteomes" id="UP000268321">
    <property type="component" value="Unassembled WGS sequence"/>
</dbReference>
<dbReference type="GO" id="GO:0071051">
    <property type="term" value="P:poly(A)-dependent snoRNA 3'-end processing"/>
    <property type="evidence" value="ECO:0007669"/>
    <property type="project" value="TreeGrafter"/>
</dbReference>
<dbReference type="InterPro" id="IPR020568">
    <property type="entry name" value="Ribosomal_Su5_D2-typ_SF"/>
</dbReference>
<dbReference type="InterPro" id="IPR050080">
    <property type="entry name" value="RNase_PH"/>
</dbReference>
<dbReference type="SUPFAM" id="SSF54211">
    <property type="entry name" value="Ribosomal protein S5 domain 2-like"/>
    <property type="match status" value="1"/>
</dbReference>
<dbReference type="FunFam" id="3.30.230.70:FF:000004">
    <property type="entry name" value="Exosome complex component Rrp41"/>
    <property type="match status" value="1"/>
</dbReference>
<keyword evidence="5" id="KW-0271">Exosome</keyword>
<comment type="subunit">
    <text evidence="6">Component of the RNA exosome complex. Specifically part of the catalytically inactive RNA exosome core complex (Exo-9) which may associate with the catalytic subunits RRP6 and DIS3 in cytoplasmic- and nuclear-specific RNA exosome complex forms. Exo-9 is formed by a hexameric base ring of RNase PH domain-containing subunits and a cap ring consisting of CSL4, RRP4 and RRP40.</text>
</comment>
<dbReference type="PANTHER" id="PTHR11953">
    <property type="entry name" value="EXOSOME COMPLEX COMPONENT"/>
    <property type="match status" value="1"/>
</dbReference>
<dbReference type="GO" id="GO:0016075">
    <property type="term" value="P:rRNA catabolic process"/>
    <property type="evidence" value="ECO:0007669"/>
    <property type="project" value="TreeGrafter"/>
</dbReference>
<dbReference type="Pfam" id="PF01138">
    <property type="entry name" value="RNase_PH"/>
    <property type="match status" value="1"/>
</dbReference>
<evidence type="ECO:0000313" key="11">
    <source>
        <dbReference type="Proteomes" id="UP000268321"/>
    </source>
</evidence>
<keyword evidence="10" id="KW-0687">Ribonucleoprotein</keyword>
<dbReference type="Gene3D" id="3.30.230.70">
    <property type="entry name" value="GHMP Kinase, N-terminal domain"/>
    <property type="match status" value="1"/>
</dbReference>
<dbReference type="GO" id="GO:0034475">
    <property type="term" value="P:U4 snRNA 3'-end processing"/>
    <property type="evidence" value="ECO:0007669"/>
    <property type="project" value="TreeGrafter"/>
</dbReference>
<evidence type="ECO:0000259" key="9">
    <source>
        <dbReference type="Pfam" id="PF03725"/>
    </source>
</evidence>
<evidence type="ECO:0000313" key="10">
    <source>
        <dbReference type="EMBL" id="RKP30534.1"/>
    </source>
</evidence>
<dbReference type="AlphaFoldDB" id="A0A4P9ZCC9"/>
<dbReference type="GO" id="GO:0071038">
    <property type="term" value="P:TRAMP-dependent tRNA surveillance pathway"/>
    <property type="evidence" value="ECO:0007669"/>
    <property type="project" value="UniProtKB-ARBA"/>
</dbReference>
<accession>A0A4P9ZCC9</accession>
<sequence>MSRFELYSPEGLRVDGRRWNELRSFECKINTHPVFDGSSYVEQGNSKVICMVKGPMEPPQRSQVNQTQVVIEMNLNIASFSSLQRRKRNKSDKRIIEMKTTLERTFEQSVMSHLYPRTLIEVDVQVLAQDGGILATMTNAITLALIDAGISMYDHVSAISVGIHDQTPLLDLNVIEENEMSCITIGVVGKSEKLAMLLLEDKMPLDKLESVLGVAIAGGHRIRDMMDEEVRSHGNQRVAKISNSALKSVYNSSYV</sequence>
<dbReference type="OrthoDB" id="437922at2759"/>
<organism evidence="10 11">
    <name type="scientific">Metschnikowia bicuspidata</name>
    <dbReference type="NCBI Taxonomy" id="27322"/>
    <lineage>
        <taxon>Eukaryota</taxon>
        <taxon>Fungi</taxon>
        <taxon>Dikarya</taxon>
        <taxon>Ascomycota</taxon>
        <taxon>Saccharomycotina</taxon>
        <taxon>Pichiomycetes</taxon>
        <taxon>Metschnikowiaceae</taxon>
        <taxon>Metschnikowia</taxon>
    </lineage>
</organism>
<dbReference type="GO" id="GO:0000176">
    <property type="term" value="C:nuclear exosome (RNase complex)"/>
    <property type="evidence" value="ECO:0007669"/>
    <property type="project" value="TreeGrafter"/>
</dbReference>
<evidence type="ECO:0000259" key="8">
    <source>
        <dbReference type="Pfam" id="PF01138"/>
    </source>
</evidence>
<proteinExistence type="inferred from homology"/>
<protein>
    <recommendedName>
        <fullName evidence="7">Ribosomal RNA-processing protein 41</fullName>
    </recommendedName>
</protein>
<evidence type="ECO:0000256" key="3">
    <source>
        <dbReference type="ARBA" id="ARBA00006678"/>
    </source>
</evidence>
<dbReference type="Pfam" id="PF03725">
    <property type="entry name" value="RNase_PH_C"/>
    <property type="match status" value="1"/>
</dbReference>
<dbReference type="InterPro" id="IPR036345">
    <property type="entry name" value="ExoRNase_PH_dom2_sf"/>
</dbReference>
<keyword evidence="10" id="KW-0689">Ribosomal protein</keyword>
<dbReference type="GO" id="GO:0005840">
    <property type="term" value="C:ribosome"/>
    <property type="evidence" value="ECO:0007669"/>
    <property type="project" value="UniProtKB-KW"/>
</dbReference>
<feature type="domain" description="Exoribonuclease phosphorolytic" evidence="9">
    <location>
        <begin position="156"/>
        <end position="217"/>
    </location>
</feature>
<dbReference type="SUPFAM" id="SSF55666">
    <property type="entry name" value="Ribonuclease PH domain 2-like"/>
    <property type="match status" value="1"/>
</dbReference>
<evidence type="ECO:0000256" key="7">
    <source>
        <dbReference type="ARBA" id="ARBA00077929"/>
    </source>
</evidence>
<dbReference type="InterPro" id="IPR027408">
    <property type="entry name" value="PNPase/RNase_PH_dom_sf"/>
</dbReference>
<comment type="subcellular location">
    <subcellularLocation>
        <location evidence="1">Cytoplasm</location>
    </subcellularLocation>
    <subcellularLocation>
        <location evidence="2">Nucleus</location>
        <location evidence="2">Nucleolus</location>
    </subcellularLocation>
</comment>
<evidence type="ECO:0000256" key="5">
    <source>
        <dbReference type="ARBA" id="ARBA00022835"/>
    </source>
</evidence>
<dbReference type="GO" id="GO:0005730">
    <property type="term" value="C:nucleolus"/>
    <property type="evidence" value="ECO:0007669"/>
    <property type="project" value="UniProtKB-SubCell"/>
</dbReference>
<dbReference type="GO" id="GO:0071028">
    <property type="term" value="P:nuclear mRNA surveillance"/>
    <property type="evidence" value="ECO:0007669"/>
    <property type="project" value="TreeGrafter"/>
</dbReference>
<dbReference type="InterPro" id="IPR015847">
    <property type="entry name" value="ExoRNase_PH_dom2"/>
</dbReference>
<dbReference type="EMBL" id="ML004456">
    <property type="protein sequence ID" value="RKP30534.1"/>
    <property type="molecule type" value="Genomic_DNA"/>
</dbReference>
<keyword evidence="11" id="KW-1185">Reference proteome</keyword>
<dbReference type="GO" id="GO:0000467">
    <property type="term" value="P:exonucleolytic trimming to generate mature 3'-end of 5.8S rRNA from tricistronic rRNA transcript (SSU-rRNA, 5.8S rRNA, LSU-rRNA)"/>
    <property type="evidence" value="ECO:0007669"/>
    <property type="project" value="UniProtKB-ARBA"/>
</dbReference>
<dbReference type="InterPro" id="IPR001247">
    <property type="entry name" value="ExoRNase_PH_dom1"/>
</dbReference>
<comment type="similarity">
    <text evidence="3">Belongs to the RNase PH family.</text>
</comment>
<name>A0A4P9ZCC9_9ASCO</name>
<feature type="domain" description="Exoribonuclease phosphorolytic" evidence="8">
    <location>
        <begin position="21"/>
        <end position="150"/>
    </location>
</feature>
<dbReference type="GO" id="GO:0003723">
    <property type="term" value="F:RNA binding"/>
    <property type="evidence" value="ECO:0007669"/>
    <property type="project" value="TreeGrafter"/>
</dbReference>